<keyword evidence="1" id="KW-0472">Membrane</keyword>
<keyword evidence="1" id="KW-1133">Transmembrane helix</keyword>
<keyword evidence="3" id="KW-1185">Reference proteome</keyword>
<feature type="transmembrane region" description="Helical" evidence="1">
    <location>
        <begin position="118"/>
        <end position="145"/>
    </location>
</feature>
<feature type="transmembrane region" description="Helical" evidence="1">
    <location>
        <begin position="151"/>
        <end position="169"/>
    </location>
</feature>
<comment type="caution">
    <text evidence="2">The sequence shown here is derived from an EMBL/GenBank/DDBJ whole genome shotgun (WGS) entry which is preliminary data.</text>
</comment>
<feature type="transmembrane region" description="Helical" evidence="1">
    <location>
        <begin position="190"/>
        <end position="208"/>
    </location>
</feature>
<dbReference type="EMBL" id="JADOUF010000001">
    <property type="protein sequence ID" value="MBG6139753.1"/>
    <property type="molecule type" value="Genomic_DNA"/>
</dbReference>
<accession>A0A8J7GXV4</accession>
<proteinExistence type="predicted"/>
<evidence type="ECO:0000313" key="2">
    <source>
        <dbReference type="EMBL" id="MBG6139753.1"/>
    </source>
</evidence>
<gene>
    <name evidence="2" type="ORF">IW245_005947</name>
</gene>
<reference evidence="2" key="1">
    <citation type="submission" date="2020-11" db="EMBL/GenBank/DDBJ databases">
        <title>Sequencing the genomes of 1000 actinobacteria strains.</title>
        <authorList>
            <person name="Klenk H.-P."/>
        </authorList>
    </citation>
    <scope>NUCLEOTIDE SEQUENCE</scope>
    <source>
        <strain evidence="2">DSM 45356</strain>
    </source>
</reference>
<feature type="transmembrane region" description="Helical" evidence="1">
    <location>
        <begin position="422"/>
        <end position="445"/>
    </location>
</feature>
<feature type="transmembrane region" description="Helical" evidence="1">
    <location>
        <begin position="38"/>
        <end position="61"/>
    </location>
</feature>
<feature type="transmembrane region" description="Helical" evidence="1">
    <location>
        <begin position="394"/>
        <end position="416"/>
    </location>
</feature>
<organism evidence="2 3">
    <name type="scientific">Longispora fulva</name>
    <dbReference type="NCBI Taxonomy" id="619741"/>
    <lineage>
        <taxon>Bacteria</taxon>
        <taxon>Bacillati</taxon>
        <taxon>Actinomycetota</taxon>
        <taxon>Actinomycetes</taxon>
        <taxon>Micromonosporales</taxon>
        <taxon>Micromonosporaceae</taxon>
        <taxon>Longispora</taxon>
    </lineage>
</organism>
<feature type="transmembrane region" description="Helical" evidence="1">
    <location>
        <begin position="498"/>
        <end position="520"/>
    </location>
</feature>
<feature type="transmembrane region" description="Helical" evidence="1">
    <location>
        <begin position="325"/>
        <end position="343"/>
    </location>
</feature>
<evidence type="ECO:0000313" key="3">
    <source>
        <dbReference type="Proteomes" id="UP000622552"/>
    </source>
</evidence>
<keyword evidence="1" id="KW-0812">Transmembrane</keyword>
<protein>
    <submittedName>
        <fullName evidence="2">ABC-2 type transport system permease protein</fullName>
    </submittedName>
</protein>
<dbReference type="Proteomes" id="UP000622552">
    <property type="component" value="Unassembled WGS sequence"/>
</dbReference>
<feature type="transmembrane region" description="Helical" evidence="1">
    <location>
        <begin position="248"/>
        <end position="269"/>
    </location>
</feature>
<dbReference type="AlphaFoldDB" id="A0A8J7GXV4"/>
<dbReference type="RefSeq" id="WP_197006372.1">
    <property type="nucleotide sequence ID" value="NZ_BONS01000006.1"/>
</dbReference>
<feature type="transmembrane region" description="Helical" evidence="1">
    <location>
        <begin position="73"/>
        <end position="97"/>
    </location>
</feature>
<name>A0A8J7GXV4_9ACTN</name>
<sequence length="540" mass="54543">MAEVTALAAPVAPAGPGIGVFVRLKLRILRNGFQGKPGRVAALVVSMVFGTLLALGGFAMFASVGAIPNNYGYGLVALAGTFLVIGWIVMPVAMFGVDETLDPARFALLPIPKRRLMAGLLASAFLGVPAAATLIATSGLVVAGFAKGGPVGGVTAALGVVLGVATCVVGSRAVTSGFAAALRSRRSRDLALIGVTLSLTLIGPMISLSTNAMARGDAESIKTGVKIVGFSPLAAPFIAWYDIADGDILLGVAKLLGTAVVLALLARWWSNSLESAMVGAISGGAQARKETGLPLRVLGRAPQGVFGAIVAAEMRGWWRDPRRRATLLSMLAASLAMPIGMSAGKTPLALGVTVVWIGVFLALAAGNQFGFGGSAYAFHLMIGVPGRVDLRARATALAMLAVPALTVVVPVLGILVGKPGQIVGALGSGYAAFGVAIGIMSVLSVRAPYALPETTNPFAMNSGGGCMKAVISLGSMFVTLVLASPMAVGSWLLGDSLWSAALLPVGVAYGIGGAVLGAWVGGGMLQRRGPEVLAAVTPGR</sequence>
<evidence type="ECO:0000256" key="1">
    <source>
        <dbReference type="SAM" id="Phobius"/>
    </source>
</evidence>
<feature type="transmembrane region" description="Helical" evidence="1">
    <location>
        <begin position="466"/>
        <end position="492"/>
    </location>
</feature>
<feature type="transmembrane region" description="Helical" evidence="1">
    <location>
        <begin position="355"/>
        <end position="382"/>
    </location>
</feature>
<feature type="transmembrane region" description="Helical" evidence="1">
    <location>
        <begin position="6"/>
        <end position="26"/>
    </location>
</feature>